<dbReference type="InterPro" id="IPR051207">
    <property type="entry name" value="ComplexI_NDUFA9_subunit"/>
</dbReference>
<keyword evidence="3" id="KW-1185">Reference proteome</keyword>
<name>A0A1R4H6X9_9GAMM</name>
<dbReference type="SUPFAM" id="SSF51735">
    <property type="entry name" value="NAD(P)-binding Rossmann-fold domains"/>
    <property type="match status" value="1"/>
</dbReference>
<dbReference type="InterPro" id="IPR001509">
    <property type="entry name" value="Epimerase_deHydtase"/>
</dbReference>
<dbReference type="Proteomes" id="UP000195667">
    <property type="component" value="Unassembled WGS sequence"/>
</dbReference>
<dbReference type="InterPro" id="IPR036291">
    <property type="entry name" value="NAD(P)-bd_dom_sf"/>
</dbReference>
<dbReference type="GO" id="GO:0044877">
    <property type="term" value="F:protein-containing complex binding"/>
    <property type="evidence" value="ECO:0007669"/>
    <property type="project" value="TreeGrafter"/>
</dbReference>
<evidence type="ECO:0000313" key="2">
    <source>
        <dbReference type="EMBL" id="SJM91917.1"/>
    </source>
</evidence>
<protein>
    <submittedName>
        <fullName evidence="2">NAD-dependent epimerase/dehydratase</fullName>
    </submittedName>
</protein>
<feature type="domain" description="NAD-dependent epimerase/dehydratase" evidence="1">
    <location>
        <begin position="3"/>
        <end position="196"/>
    </location>
</feature>
<dbReference type="Pfam" id="PF01370">
    <property type="entry name" value="Epimerase"/>
    <property type="match status" value="1"/>
</dbReference>
<dbReference type="AlphaFoldDB" id="A0A1R4H6X9"/>
<dbReference type="PANTHER" id="PTHR12126">
    <property type="entry name" value="NADH-UBIQUINONE OXIDOREDUCTASE 39 KDA SUBUNIT-RELATED"/>
    <property type="match status" value="1"/>
</dbReference>
<accession>A0A1R4H6X9</accession>
<evidence type="ECO:0000313" key="3">
    <source>
        <dbReference type="Proteomes" id="UP000195667"/>
    </source>
</evidence>
<dbReference type="Gene3D" id="3.40.50.720">
    <property type="entry name" value="NAD(P)-binding Rossmann-like Domain"/>
    <property type="match status" value="1"/>
</dbReference>
<dbReference type="EMBL" id="FUKI01000096">
    <property type="protein sequence ID" value="SJM91917.1"/>
    <property type="molecule type" value="Genomic_DNA"/>
</dbReference>
<organism evidence="2 3">
    <name type="scientific">Crenothrix polyspora</name>
    <dbReference type="NCBI Taxonomy" id="360316"/>
    <lineage>
        <taxon>Bacteria</taxon>
        <taxon>Pseudomonadati</taxon>
        <taxon>Pseudomonadota</taxon>
        <taxon>Gammaproteobacteria</taxon>
        <taxon>Methylococcales</taxon>
        <taxon>Crenotrichaceae</taxon>
        <taxon>Crenothrix</taxon>
    </lineage>
</organism>
<dbReference type="PANTHER" id="PTHR12126:SF11">
    <property type="entry name" value="NADH DEHYDROGENASE [UBIQUINONE] 1 ALPHA SUBCOMPLEX SUBUNIT 9, MITOCHONDRIAL"/>
    <property type="match status" value="1"/>
</dbReference>
<reference evidence="3" key="1">
    <citation type="submission" date="2017-02" db="EMBL/GenBank/DDBJ databases">
        <authorList>
            <person name="Daims H."/>
        </authorList>
    </citation>
    <scope>NUCLEOTIDE SEQUENCE [LARGE SCALE GENOMIC DNA]</scope>
</reference>
<proteinExistence type="predicted"/>
<sequence>MKILICGANGFVGRHITAALRATEHTVVRGVRKPSQPNDIAVDYNKDSHKEAWLAKLTGIDVVINAVGVLRDSAKQPMALVHEQTPIALFSACQQAGVKRLVQISALGVDQGVETTYFQTRRAPEAFLNTLPDTLRYLILRPSVIYGDDGVSAKMFRFLASLPVHSLPAGGKQQMQPVHIDDICTAITHWLADDNAHSQTVAAVGLDATDMRGMLDSYRQQLQHSHALHVYIPAFVIKLSALIGDIIPASPLCSDTLTMLNAGNTGDASAFTQLLGRSPRSYRTFISGDSAGVKA</sequence>
<gene>
    <name evidence="2" type="ORF">CRENPOLYSF1_220059</name>
</gene>
<evidence type="ECO:0000259" key="1">
    <source>
        <dbReference type="Pfam" id="PF01370"/>
    </source>
</evidence>